<dbReference type="PANTHER" id="PTHR23292:SF6">
    <property type="entry name" value="FI16602P1-RELATED"/>
    <property type="match status" value="1"/>
</dbReference>
<keyword evidence="9" id="KW-0812">Transmembrane</keyword>
<protein>
    <submittedName>
        <fullName evidence="11">Lipopolysaccharide-induced tumor necrosis factor-alpha factor homolog</fullName>
    </submittedName>
</protein>
<dbReference type="Ensembl" id="ENSLBET00000005979.1">
    <property type="protein sequence ID" value="ENSLBEP00000005687.1"/>
    <property type="gene ID" value="ENSLBEG00000004383.1"/>
</dbReference>
<dbReference type="PANTHER" id="PTHR23292">
    <property type="entry name" value="LIPOPOLYSACCHARIDE-INDUCED TUMOR NECROSIS FACTOR-ALPHA FACTOR"/>
    <property type="match status" value="1"/>
</dbReference>
<comment type="subcellular location">
    <subcellularLocation>
        <location evidence="1">Endosome membrane</location>
        <topology evidence="1">Peripheral membrane protein</topology>
        <orientation evidence="1">Cytoplasmic side</orientation>
    </subcellularLocation>
    <subcellularLocation>
        <location evidence="2">Late endosome membrane</location>
    </subcellularLocation>
    <subcellularLocation>
        <location evidence="3">Lysosome membrane</location>
        <topology evidence="3">Peripheral membrane protein</topology>
        <orientation evidence="3">Cytoplasmic side</orientation>
    </subcellularLocation>
</comment>
<dbReference type="InterPro" id="IPR037519">
    <property type="entry name" value="LITAF_fam"/>
</dbReference>
<organism evidence="11 12">
    <name type="scientific">Labrus bergylta</name>
    <name type="common">ballan wrasse</name>
    <dbReference type="NCBI Taxonomy" id="56723"/>
    <lineage>
        <taxon>Eukaryota</taxon>
        <taxon>Metazoa</taxon>
        <taxon>Chordata</taxon>
        <taxon>Craniata</taxon>
        <taxon>Vertebrata</taxon>
        <taxon>Euteleostomi</taxon>
        <taxon>Actinopterygii</taxon>
        <taxon>Neopterygii</taxon>
        <taxon>Teleostei</taxon>
        <taxon>Neoteleostei</taxon>
        <taxon>Acanthomorphata</taxon>
        <taxon>Eupercaria</taxon>
        <taxon>Labriformes</taxon>
        <taxon>Labridae</taxon>
        <taxon>Labrus</taxon>
    </lineage>
</organism>
<dbReference type="GO" id="GO:0098560">
    <property type="term" value="C:cytoplasmic side of late endosome membrane"/>
    <property type="evidence" value="ECO:0007669"/>
    <property type="project" value="TreeGrafter"/>
</dbReference>
<evidence type="ECO:0000256" key="7">
    <source>
        <dbReference type="ARBA" id="ARBA00023136"/>
    </source>
</evidence>
<dbReference type="Proteomes" id="UP000261660">
    <property type="component" value="Unplaced"/>
</dbReference>
<dbReference type="STRING" id="56723.ENSLBEP00000005687"/>
<feature type="transmembrane region" description="Helical" evidence="9">
    <location>
        <begin position="96"/>
        <end position="123"/>
    </location>
</feature>
<feature type="region of interest" description="Disordered" evidence="8">
    <location>
        <begin position="31"/>
        <end position="61"/>
    </location>
</feature>
<keyword evidence="7 9" id="KW-0472">Membrane</keyword>
<evidence type="ECO:0000256" key="1">
    <source>
        <dbReference type="ARBA" id="ARBA00004125"/>
    </source>
</evidence>
<evidence type="ECO:0000256" key="3">
    <source>
        <dbReference type="ARBA" id="ARBA00004630"/>
    </source>
</evidence>
<feature type="domain" description="LITAF" evidence="10">
    <location>
        <begin position="63"/>
        <end position="147"/>
    </location>
</feature>
<keyword evidence="12" id="KW-1185">Reference proteome</keyword>
<keyword evidence="9" id="KW-1133">Transmembrane helix</keyword>
<comment type="similarity">
    <text evidence="4">Belongs to the CDIP1/LITAF family.</text>
</comment>
<evidence type="ECO:0000256" key="2">
    <source>
        <dbReference type="ARBA" id="ARBA00004414"/>
    </source>
</evidence>
<keyword evidence="5" id="KW-0479">Metal-binding</keyword>
<dbReference type="InParanoid" id="A0A3Q3EHX2"/>
<reference evidence="11" key="1">
    <citation type="submission" date="2025-08" db="UniProtKB">
        <authorList>
            <consortium name="Ensembl"/>
        </authorList>
    </citation>
    <scope>IDENTIFICATION</scope>
</reference>
<dbReference type="GeneTree" id="ENSGT00940000177130"/>
<evidence type="ECO:0000256" key="8">
    <source>
        <dbReference type="SAM" id="MobiDB-lite"/>
    </source>
</evidence>
<evidence type="ECO:0000313" key="11">
    <source>
        <dbReference type="Ensembl" id="ENSLBEP00000005687.1"/>
    </source>
</evidence>
<dbReference type="GO" id="GO:0098574">
    <property type="term" value="C:cytoplasmic side of lysosomal membrane"/>
    <property type="evidence" value="ECO:0007669"/>
    <property type="project" value="TreeGrafter"/>
</dbReference>
<reference evidence="11" key="2">
    <citation type="submission" date="2025-09" db="UniProtKB">
        <authorList>
            <consortium name="Ensembl"/>
        </authorList>
    </citation>
    <scope>IDENTIFICATION</scope>
</reference>
<evidence type="ECO:0000256" key="4">
    <source>
        <dbReference type="ARBA" id="ARBA00005975"/>
    </source>
</evidence>
<accession>A0A3Q3EHX2</accession>
<dbReference type="InterPro" id="IPR006629">
    <property type="entry name" value="LITAF"/>
</dbReference>
<dbReference type="GO" id="GO:0008270">
    <property type="term" value="F:zinc ion binding"/>
    <property type="evidence" value="ECO:0007669"/>
    <property type="project" value="TreeGrafter"/>
</dbReference>
<evidence type="ECO:0000259" key="10">
    <source>
        <dbReference type="PROSITE" id="PS51837"/>
    </source>
</evidence>
<proteinExistence type="inferred from homology"/>
<name>A0A3Q3EHX2_9LABR</name>
<dbReference type="SMART" id="SM00714">
    <property type="entry name" value="LITAF"/>
    <property type="match status" value="1"/>
</dbReference>
<dbReference type="PROSITE" id="PS51837">
    <property type="entry name" value="LITAF"/>
    <property type="match status" value="1"/>
</dbReference>
<evidence type="ECO:0000313" key="12">
    <source>
        <dbReference type="Proteomes" id="UP000261660"/>
    </source>
</evidence>
<evidence type="ECO:0000256" key="5">
    <source>
        <dbReference type="ARBA" id="ARBA00022723"/>
    </source>
</evidence>
<dbReference type="GO" id="GO:0005634">
    <property type="term" value="C:nucleus"/>
    <property type="evidence" value="ECO:0007669"/>
    <property type="project" value="TreeGrafter"/>
</dbReference>
<sequence length="147" mass="16111">MEPPSYEEARLHPPALHIERYNIPPPPSYHVSLHSPPTPPPTYGEAGVSSSVGGRQTQPVVTQPQPVPVALTYLGDVPAVVRCPHCHRVVTTKVTYLPGTAACCMCLLLFMMGFICGCCLIPFMVRSLQNAHHSCPHCENHLYTNSR</sequence>
<evidence type="ECO:0000256" key="9">
    <source>
        <dbReference type="SAM" id="Phobius"/>
    </source>
</evidence>
<evidence type="ECO:0000256" key="6">
    <source>
        <dbReference type="ARBA" id="ARBA00022833"/>
    </source>
</evidence>
<keyword evidence="6" id="KW-0862">Zinc</keyword>
<dbReference type="Pfam" id="PF10601">
    <property type="entry name" value="zf-LITAF-like"/>
    <property type="match status" value="1"/>
</dbReference>
<dbReference type="AlphaFoldDB" id="A0A3Q3EHX2"/>